<dbReference type="EMBL" id="AMCI01005983">
    <property type="protein sequence ID" value="EJW95130.1"/>
    <property type="molecule type" value="Genomic_DNA"/>
</dbReference>
<dbReference type="AlphaFoldDB" id="J9C5M4"/>
<evidence type="ECO:0000313" key="2">
    <source>
        <dbReference type="EMBL" id="EJW95130.1"/>
    </source>
</evidence>
<dbReference type="InterPro" id="IPR011250">
    <property type="entry name" value="OMP/PagP_B-barrel"/>
</dbReference>
<reference evidence="2" key="1">
    <citation type="journal article" date="2012" name="PLoS ONE">
        <title>Gene sets for utilization of primary and secondary nutrition supplies in the distal gut of endangered iberian lynx.</title>
        <authorList>
            <person name="Alcaide M."/>
            <person name="Messina E."/>
            <person name="Richter M."/>
            <person name="Bargiela R."/>
            <person name="Peplies J."/>
            <person name="Huws S.A."/>
            <person name="Newbold C.J."/>
            <person name="Golyshin P.N."/>
            <person name="Simon M.A."/>
            <person name="Lopez G."/>
            <person name="Yakimov M.M."/>
            <person name="Ferrer M."/>
        </authorList>
    </citation>
    <scope>NUCLEOTIDE SEQUENCE</scope>
</reference>
<feature type="coiled-coil region" evidence="1">
    <location>
        <begin position="158"/>
        <end position="199"/>
    </location>
</feature>
<name>J9C5M4_9ZZZZ</name>
<dbReference type="SUPFAM" id="SSF56925">
    <property type="entry name" value="OMPA-like"/>
    <property type="match status" value="1"/>
</dbReference>
<sequence>MGKLVNPVLGFRGQLGGLWYSLDQQDSQYHDYCVKAVDVNADAMVNLINLFGTYNPDRKFDFYLFGGPSLNVSRKVDSQTYNRHGLKLRVGASAGLGAAYSINKKWAVNLEGRFGVTPSIFGMASNHPHSEVTNHWTLGTTYTFGGKKFIPVCNAFDKDAMNDEINKYRSELAQTQADLAQAKSALANAEGKTVEVTKEV</sequence>
<comment type="caution">
    <text evidence="2">The sequence shown here is derived from an EMBL/GenBank/DDBJ whole genome shotgun (WGS) entry which is preliminary data.</text>
</comment>
<protein>
    <submittedName>
        <fullName evidence="2">Major outer membrane protein OmpA</fullName>
    </submittedName>
</protein>
<accession>J9C5M4</accession>
<keyword evidence="1" id="KW-0175">Coiled coil</keyword>
<dbReference type="Gene3D" id="2.40.160.20">
    <property type="match status" value="1"/>
</dbReference>
<gene>
    <name evidence="2" type="ORF">EVA_16763</name>
</gene>
<proteinExistence type="predicted"/>
<feature type="non-terminal residue" evidence="2">
    <location>
        <position position="200"/>
    </location>
</feature>
<evidence type="ECO:0000256" key="1">
    <source>
        <dbReference type="SAM" id="Coils"/>
    </source>
</evidence>
<organism evidence="2">
    <name type="scientific">gut metagenome</name>
    <dbReference type="NCBI Taxonomy" id="749906"/>
    <lineage>
        <taxon>unclassified sequences</taxon>
        <taxon>metagenomes</taxon>
        <taxon>organismal metagenomes</taxon>
    </lineage>
</organism>